<feature type="region of interest" description="Disordered" evidence="2">
    <location>
        <begin position="1"/>
        <end position="31"/>
    </location>
</feature>
<feature type="transmembrane region" description="Helical" evidence="3">
    <location>
        <begin position="122"/>
        <end position="141"/>
    </location>
</feature>
<feature type="coiled-coil region" evidence="1">
    <location>
        <begin position="94"/>
        <end position="121"/>
    </location>
</feature>
<evidence type="ECO:0000313" key="4">
    <source>
        <dbReference type="EMBL" id="MFB9556789.1"/>
    </source>
</evidence>
<evidence type="ECO:0008006" key="6">
    <source>
        <dbReference type="Google" id="ProtNLM"/>
    </source>
</evidence>
<reference evidence="4 5" key="1">
    <citation type="submission" date="2024-09" db="EMBL/GenBank/DDBJ databases">
        <authorList>
            <person name="Sun Q."/>
            <person name="Mori K."/>
        </authorList>
    </citation>
    <scope>NUCLEOTIDE SEQUENCE [LARGE SCALE GENOMIC DNA]</scope>
    <source>
        <strain evidence="4 5">JCM 4414</strain>
    </source>
</reference>
<keyword evidence="3" id="KW-0812">Transmembrane</keyword>
<keyword evidence="3" id="KW-0472">Membrane</keyword>
<proteinExistence type="predicted"/>
<comment type="caution">
    <text evidence="4">The sequence shown here is derived from an EMBL/GenBank/DDBJ whole genome shotgun (WGS) entry which is preliminary data.</text>
</comment>
<dbReference type="Proteomes" id="UP001589716">
    <property type="component" value="Unassembled WGS sequence"/>
</dbReference>
<evidence type="ECO:0000313" key="5">
    <source>
        <dbReference type="Proteomes" id="UP001589716"/>
    </source>
</evidence>
<evidence type="ECO:0000256" key="3">
    <source>
        <dbReference type="SAM" id="Phobius"/>
    </source>
</evidence>
<organism evidence="4 5">
    <name type="scientific">Streptomyces roseoviridis</name>
    <dbReference type="NCBI Taxonomy" id="67361"/>
    <lineage>
        <taxon>Bacteria</taxon>
        <taxon>Bacillati</taxon>
        <taxon>Actinomycetota</taxon>
        <taxon>Actinomycetes</taxon>
        <taxon>Kitasatosporales</taxon>
        <taxon>Streptomycetaceae</taxon>
        <taxon>Streptomyces</taxon>
    </lineage>
</organism>
<dbReference type="RefSeq" id="WP_345484765.1">
    <property type="nucleotide sequence ID" value="NZ_BAAAWU010000001.1"/>
</dbReference>
<dbReference type="EMBL" id="JBHMCT010000013">
    <property type="protein sequence ID" value="MFB9556789.1"/>
    <property type="molecule type" value="Genomic_DNA"/>
</dbReference>
<gene>
    <name evidence="4" type="ORF">ACFFTP_21670</name>
</gene>
<keyword evidence="1" id="KW-0175">Coiled coil</keyword>
<name>A0ABV5QTE4_9ACTN</name>
<keyword evidence="3" id="KW-1133">Transmembrane helix</keyword>
<evidence type="ECO:0000256" key="1">
    <source>
        <dbReference type="SAM" id="Coils"/>
    </source>
</evidence>
<keyword evidence="5" id="KW-1185">Reference proteome</keyword>
<protein>
    <recommendedName>
        <fullName evidence="6">Cytochrome C oxidase subunit I</fullName>
    </recommendedName>
</protein>
<accession>A0ABV5QTE4</accession>
<sequence length="145" mass="15703">MTVPSRGEPYGSVDHEDDGGSPRPTGHPAGDRHALTAEAAAGINRLEGYLLAQRARDEAAEAGLAFARRLPWLGAREEAEAARLFEQEYLALRRRMLQATVARAEELREEYGRRYALLRRRLVATALGLGGALSAVLAVVVRGVG</sequence>
<evidence type="ECO:0000256" key="2">
    <source>
        <dbReference type="SAM" id="MobiDB-lite"/>
    </source>
</evidence>